<organism evidence="6 7">
    <name type="scientific">Candidatus Uhrbacteria bacterium CG10_big_fil_rev_8_21_14_0_10_48_11</name>
    <dbReference type="NCBI Taxonomy" id="1975037"/>
    <lineage>
        <taxon>Bacteria</taxon>
        <taxon>Candidatus Uhriibacteriota</taxon>
    </lineage>
</organism>
<evidence type="ECO:0000256" key="4">
    <source>
        <dbReference type="RuleBase" id="RU003887"/>
    </source>
</evidence>
<dbReference type="PANTHER" id="PTHR47683">
    <property type="entry name" value="PSEUDOURIDINE SYNTHASE FAMILY PROTEIN-RELATED"/>
    <property type="match status" value="1"/>
</dbReference>
<dbReference type="PANTHER" id="PTHR47683:SF2">
    <property type="entry name" value="RNA-BINDING S4 DOMAIN-CONTAINING PROTEIN"/>
    <property type="match status" value="1"/>
</dbReference>
<reference evidence="6 7" key="1">
    <citation type="submission" date="2017-09" db="EMBL/GenBank/DDBJ databases">
        <title>Depth-based differentiation of microbial function through sediment-hosted aquifers and enrichment of novel symbionts in the deep terrestrial subsurface.</title>
        <authorList>
            <person name="Probst A.J."/>
            <person name="Ladd B."/>
            <person name="Jarett J.K."/>
            <person name="Geller-Mcgrath D.E."/>
            <person name="Sieber C.M."/>
            <person name="Emerson J.B."/>
            <person name="Anantharaman K."/>
            <person name="Thomas B.C."/>
            <person name="Malmstrom R."/>
            <person name="Stieglmeier M."/>
            <person name="Klingl A."/>
            <person name="Woyke T."/>
            <person name="Ryan C.M."/>
            <person name="Banfield J.F."/>
        </authorList>
    </citation>
    <scope>NUCLEOTIDE SEQUENCE [LARGE SCALE GENOMIC DNA]</scope>
    <source>
        <strain evidence="6">CG10_big_fil_rev_8_21_14_0_10_48_11</strain>
    </source>
</reference>
<evidence type="ECO:0000256" key="1">
    <source>
        <dbReference type="ARBA" id="ARBA00008348"/>
    </source>
</evidence>
<dbReference type="SMART" id="SM00363">
    <property type="entry name" value="S4"/>
    <property type="match status" value="1"/>
</dbReference>
<evidence type="ECO:0000256" key="2">
    <source>
        <dbReference type="ARBA" id="ARBA00023235"/>
    </source>
</evidence>
<comment type="similarity">
    <text evidence="1 4">Belongs to the pseudouridine synthase RsuA family.</text>
</comment>
<keyword evidence="2 4" id="KW-0413">Isomerase</keyword>
<accession>A0A2M8LED6</accession>
<dbReference type="InterPro" id="IPR020103">
    <property type="entry name" value="PsdUridine_synth_cat_dom_sf"/>
</dbReference>
<evidence type="ECO:0000313" key="6">
    <source>
        <dbReference type="EMBL" id="PJE75814.1"/>
    </source>
</evidence>
<keyword evidence="3" id="KW-0694">RNA-binding</keyword>
<dbReference type="InterPro" id="IPR050343">
    <property type="entry name" value="RsuA_PseudoU_synthase"/>
</dbReference>
<dbReference type="Gene3D" id="3.30.70.1560">
    <property type="entry name" value="Alpha-L RNA-binding motif"/>
    <property type="match status" value="1"/>
</dbReference>
<dbReference type="GO" id="GO:0003723">
    <property type="term" value="F:RNA binding"/>
    <property type="evidence" value="ECO:0007669"/>
    <property type="project" value="UniProtKB-KW"/>
</dbReference>
<dbReference type="InterPro" id="IPR000748">
    <property type="entry name" value="PsdUridine_synth_RsuA/RluB/E/F"/>
</dbReference>
<dbReference type="Pfam" id="PF00849">
    <property type="entry name" value="PseudoU_synth_2"/>
    <property type="match status" value="1"/>
</dbReference>
<dbReference type="InterPro" id="IPR036986">
    <property type="entry name" value="S4_RNA-bd_sf"/>
</dbReference>
<dbReference type="Pfam" id="PF01479">
    <property type="entry name" value="S4"/>
    <property type="match status" value="1"/>
</dbReference>
<dbReference type="InterPro" id="IPR018496">
    <property type="entry name" value="PsdUridine_synth_RsuA/RluB_CS"/>
</dbReference>
<protein>
    <recommendedName>
        <fullName evidence="4">Pseudouridine synthase</fullName>
        <ecNumber evidence="4">5.4.99.-</ecNumber>
    </recommendedName>
</protein>
<evidence type="ECO:0000313" key="7">
    <source>
        <dbReference type="Proteomes" id="UP000231152"/>
    </source>
</evidence>
<dbReference type="InterPro" id="IPR002942">
    <property type="entry name" value="S4_RNA-bd"/>
</dbReference>
<sequence length="233" mass="26435">MPERINKFIAARSQWSRRQADELIARGLVTVNGTPVTPGATVTDADTVTVNGMTISAPAALLYLMLNKPIGYITTTDRRMSDNVLDLVPSTQRLFPVGRLDVLSSGLLLLTNDGELTNRLTHPRFEHEKEYVVEVDKTLTEDKLDVLRHGIRLRDKLTLPAKVRRLTDRGFSIAIREGKNRQIRRMCEYVGYNVINLRRTRVLSLSLGNLTVGRWRYLSAEEITHLRRDTGLL</sequence>
<dbReference type="EC" id="5.4.99.-" evidence="4"/>
<evidence type="ECO:0000256" key="3">
    <source>
        <dbReference type="PROSITE-ProRule" id="PRU00182"/>
    </source>
</evidence>
<dbReference type="SUPFAM" id="SSF55120">
    <property type="entry name" value="Pseudouridine synthase"/>
    <property type="match status" value="1"/>
</dbReference>
<dbReference type="Proteomes" id="UP000231152">
    <property type="component" value="Unassembled WGS sequence"/>
</dbReference>
<dbReference type="InterPro" id="IPR006145">
    <property type="entry name" value="PsdUridine_synth_RsuA/RluA"/>
</dbReference>
<comment type="caution">
    <text evidence="6">The sequence shown here is derived from an EMBL/GenBank/DDBJ whole genome shotgun (WGS) entry which is preliminary data.</text>
</comment>
<gene>
    <name evidence="6" type="ORF">COV04_02620</name>
</gene>
<dbReference type="InterPro" id="IPR020094">
    <property type="entry name" value="TruA/RsuA/RluB/E/F_N"/>
</dbReference>
<proteinExistence type="inferred from homology"/>
<dbReference type="SUPFAM" id="SSF55174">
    <property type="entry name" value="Alpha-L RNA-binding motif"/>
    <property type="match status" value="1"/>
</dbReference>
<name>A0A2M8LED6_9BACT</name>
<dbReference type="PROSITE" id="PS01149">
    <property type="entry name" value="PSI_RSU"/>
    <property type="match status" value="1"/>
</dbReference>
<dbReference type="GO" id="GO:0000455">
    <property type="term" value="P:enzyme-directed rRNA pseudouridine synthesis"/>
    <property type="evidence" value="ECO:0007669"/>
    <property type="project" value="UniProtKB-ARBA"/>
</dbReference>
<evidence type="ECO:0000259" key="5">
    <source>
        <dbReference type="SMART" id="SM00363"/>
    </source>
</evidence>
<dbReference type="AlphaFoldDB" id="A0A2M8LED6"/>
<dbReference type="NCBIfam" id="TIGR00093">
    <property type="entry name" value="pseudouridine synthase"/>
    <property type="match status" value="1"/>
</dbReference>
<dbReference type="Gene3D" id="3.10.290.10">
    <property type="entry name" value="RNA-binding S4 domain"/>
    <property type="match status" value="1"/>
</dbReference>
<dbReference type="PROSITE" id="PS50889">
    <property type="entry name" value="S4"/>
    <property type="match status" value="1"/>
</dbReference>
<dbReference type="InterPro" id="IPR042092">
    <property type="entry name" value="PsdUridine_s_RsuA/RluB/E/F_cat"/>
</dbReference>
<dbReference type="EMBL" id="PFET01000009">
    <property type="protein sequence ID" value="PJE75814.1"/>
    <property type="molecule type" value="Genomic_DNA"/>
</dbReference>
<dbReference type="CDD" id="cd00165">
    <property type="entry name" value="S4"/>
    <property type="match status" value="1"/>
</dbReference>
<dbReference type="GO" id="GO:0120159">
    <property type="term" value="F:rRNA pseudouridine synthase activity"/>
    <property type="evidence" value="ECO:0007669"/>
    <property type="project" value="UniProtKB-ARBA"/>
</dbReference>
<dbReference type="Gene3D" id="3.30.70.580">
    <property type="entry name" value="Pseudouridine synthase I, catalytic domain, N-terminal subdomain"/>
    <property type="match status" value="1"/>
</dbReference>
<feature type="domain" description="RNA-binding S4" evidence="5">
    <location>
        <begin position="3"/>
        <end position="64"/>
    </location>
</feature>